<gene>
    <name evidence="2 4 5" type="ORF">SRAE_1000076800</name>
</gene>
<evidence type="ECO:0000313" key="3">
    <source>
        <dbReference type="Proteomes" id="UP000035682"/>
    </source>
</evidence>
<dbReference type="OMA" id="TWMAYLI"/>
<reference evidence="4" key="2">
    <citation type="submission" date="2020-12" db="UniProtKB">
        <authorList>
            <consortium name="WormBaseParasite"/>
        </authorList>
    </citation>
    <scope>IDENTIFICATION</scope>
</reference>
<feature type="transmembrane region" description="Helical" evidence="1">
    <location>
        <begin position="60"/>
        <end position="85"/>
    </location>
</feature>
<evidence type="ECO:0000256" key="1">
    <source>
        <dbReference type="SAM" id="Phobius"/>
    </source>
</evidence>
<keyword evidence="1" id="KW-1133">Transmembrane helix</keyword>
<dbReference type="GeneID" id="36374863"/>
<keyword evidence="3" id="KW-1185">Reference proteome</keyword>
<evidence type="ECO:0000313" key="2">
    <source>
        <dbReference type="EMBL" id="CEF62498.1"/>
    </source>
</evidence>
<dbReference type="AlphaFoldDB" id="A0A090MUX3"/>
<sequence length="121" mass="14244">MNKYLCIIKRFTSSKPSQSPPKIKSKEPLLAHETKYGNITKKWNYRSEIVKHKKLDHKHYFIWLGFGAFSLIGGLFFITIKSAVLKNRKEEMQMRENLRKELELTGQERKQIGVMDSITKD</sequence>
<keyword evidence="1" id="KW-0812">Transmembrane</keyword>
<dbReference type="OrthoDB" id="5808865at2759"/>
<dbReference type="WormBase" id="SRAE_1000076800">
    <property type="protein sequence ID" value="SRP05722"/>
    <property type="gene ID" value="WBGene00257368"/>
</dbReference>
<keyword evidence="1" id="KW-0472">Membrane</keyword>
<organism evidence="2">
    <name type="scientific">Strongyloides ratti</name>
    <name type="common">Parasitic roundworm</name>
    <dbReference type="NCBI Taxonomy" id="34506"/>
    <lineage>
        <taxon>Eukaryota</taxon>
        <taxon>Metazoa</taxon>
        <taxon>Ecdysozoa</taxon>
        <taxon>Nematoda</taxon>
        <taxon>Chromadorea</taxon>
        <taxon>Rhabditida</taxon>
        <taxon>Tylenchina</taxon>
        <taxon>Panagrolaimomorpha</taxon>
        <taxon>Strongyloidoidea</taxon>
        <taxon>Strongyloididae</taxon>
        <taxon>Strongyloides</taxon>
    </lineage>
</organism>
<dbReference type="eggNOG" id="ENOG502T18U">
    <property type="taxonomic scope" value="Eukaryota"/>
</dbReference>
<evidence type="ECO:0000313" key="5">
    <source>
        <dbReference type="WormBase" id="SRAE_1000076800"/>
    </source>
</evidence>
<dbReference type="CTD" id="36374863"/>
<proteinExistence type="predicted"/>
<name>A0A090MUX3_STRRB</name>
<dbReference type="EMBL" id="LN609528">
    <property type="protein sequence ID" value="CEF62498.1"/>
    <property type="molecule type" value="Genomic_DNA"/>
</dbReference>
<reference evidence="2 3" key="1">
    <citation type="submission" date="2014-09" db="EMBL/GenBank/DDBJ databases">
        <authorList>
            <person name="Martin A.A."/>
        </authorList>
    </citation>
    <scope>NUCLEOTIDE SEQUENCE</scope>
    <source>
        <strain evidence="3">ED321</strain>
        <strain evidence="2">ED321 Heterogonic</strain>
    </source>
</reference>
<protein>
    <submittedName>
        <fullName evidence="2 4">Uncharacterized protein</fullName>
    </submittedName>
</protein>
<dbReference type="WBParaSite" id="SRAE_1000076800.1">
    <property type="protein sequence ID" value="SRAE_1000076800.1"/>
    <property type="gene ID" value="WBGene00257368"/>
</dbReference>
<dbReference type="Proteomes" id="UP000035682">
    <property type="component" value="Unplaced"/>
</dbReference>
<accession>A0A090MUX3</accession>
<dbReference type="RefSeq" id="XP_024501700.1">
    <property type="nucleotide sequence ID" value="XM_024647643.1"/>
</dbReference>
<evidence type="ECO:0000313" key="4">
    <source>
        <dbReference type="WBParaSite" id="SRAE_1000076800.1"/>
    </source>
</evidence>